<proteinExistence type="inferred from homology"/>
<dbReference type="SUPFAM" id="SSF54913">
    <property type="entry name" value="GlnB-like"/>
    <property type="match status" value="1"/>
</dbReference>
<dbReference type="GO" id="GO:0005507">
    <property type="term" value="F:copper ion binding"/>
    <property type="evidence" value="ECO:0007669"/>
    <property type="project" value="TreeGrafter"/>
</dbReference>
<evidence type="ECO:0000256" key="1">
    <source>
        <dbReference type="ARBA" id="ARBA00010169"/>
    </source>
</evidence>
<dbReference type="PANTHER" id="PTHR23419">
    <property type="entry name" value="DIVALENT CATION TOLERANCE CUTA-RELATED"/>
    <property type="match status" value="1"/>
</dbReference>
<dbReference type="GO" id="GO:0010038">
    <property type="term" value="P:response to metal ion"/>
    <property type="evidence" value="ECO:0007669"/>
    <property type="project" value="InterPro"/>
</dbReference>
<dbReference type="EMBL" id="LJZR01000004">
    <property type="protein sequence ID" value="KPQ36857.1"/>
    <property type="molecule type" value="Genomic_DNA"/>
</dbReference>
<dbReference type="Proteomes" id="UP000050465">
    <property type="component" value="Unassembled WGS sequence"/>
</dbReference>
<protein>
    <submittedName>
        <fullName evidence="2">Periplasmic divalent cation tolerance protein</fullName>
    </submittedName>
</protein>
<evidence type="ECO:0000313" key="2">
    <source>
        <dbReference type="EMBL" id="KPQ36857.1"/>
    </source>
</evidence>
<evidence type="ECO:0000313" key="3">
    <source>
        <dbReference type="Proteomes" id="UP000050465"/>
    </source>
</evidence>
<accession>A0A0P7YZQ1</accession>
<dbReference type="Pfam" id="PF03091">
    <property type="entry name" value="CutA1"/>
    <property type="match status" value="1"/>
</dbReference>
<dbReference type="InterPro" id="IPR015867">
    <property type="entry name" value="N-reg_PII/ATP_PRibTrfase_C"/>
</dbReference>
<organism evidence="2 3">
    <name type="scientific">Phormidesmis priestleyi Ana</name>
    <dbReference type="NCBI Taxonomy" id="1666911"/>
    <lineage>
        <taxon>Bacteria</taxon>
        <taxon>Bacillati</taxon>
        <taxon>Cyanobacteriota</taxon>
        <taxon>Cyanophyceae</taxon>
        <taxon>Leptolyngbyales</taxon>
        <taxon>Leptolyngbyaceae</taxon>
        <taxon>Phormidesmis</taxon>
    </lineage>
</organism>
<comment type="similarity">
    <text evidence="1">Belongs to the CutA family.</text>
</comment>
<name>A0A0P7YZQ1_9CYAN</name>
<dbReference type="STRING" id="1666911.HLUCCA11_05025"/>
<dbReference type="PANTHER" id="PTHR23419:SF8">
    <property type="entry name" value="FI09726P"/>
    <property type="match status" value="1"/>
</dbReference>
<dbReference type="InterPro" id="IPR011322">
    <property type="entry name" value="N-reg_PII-like_a/b"/>
</dbReference>
<reference evidence="2 3" key="1">
    <citation type="submission" date="2015-09" db="EMBL/GenBank/DDBJ databases">
        <title>Identification and resolution of microdiversity through metagenomic sequencing of parallel consortia.</title>
        <authorList>
            <person name="Nelson W.C."/>
            <person name="Romine M.F."/>
            <person name="Lindemann S.R."/>
        </authorList>
    </citation>
    <scope>NUCLEOTIDE SEQUENCE [LARGE SCALE GENOMIC DNA]</scope>
    <source>
        <strain evidence="2">Ana</strain>
    </source>
</reference>
<dbReference type="InterPro" id="IPR004323">
    <property type="entry name" value="Ion_tolerance_CutA"/>
</dbReference>
<gene>
    <name evidence="2" type="primary">cutA</name>
    <name evidence="2" type="ORF">HLUCCA11_05025</name>
</gene>
<dbReference type="AlphaFoldDB" id="A0A0P7YZQ1"/>
<sequence length="121" mass="13096">MNESNLESNLNNERASSAYCIVMTTASTEAEADKIAAALVEAQLAACVNSFAIKSVYTWQGSLQREAEWQLVIKTRCDCFEAVSTKICSLHSYETPEVIALPIQAGAADYLSWLGAQVLAS</sequence>
<dbReference type="Gene3D" id="3.30.70.120">
    <property type="match status" value="1"/>
</dbReference>
<comment type="caution">
    <text evidence="2">The sequence shown here is derived from an EMBL/GenBank/DDBJ whole genome shotgun (WGS) entry which is preliminary data.</text>
</comment>